<protein>
    <submittedName>
        <fullName evidence="2">Uncharacterized protein</fullName>
    </submittedName>
</protein>
<evidence type="ECO:0000256" key="1">
    <source>
        <dbReference type="SAM" id="MobiDB-lite"/>
    </source>
</evidence>
<gene>
    <name evidence="2" type="ORF">Defa_22520</name>
</gene>
<dbReference type="RefSeq" id="WP_407844939.1">
    <property type="nucleotide sequence ID" value="NZ_BAAFSG010000001.1"/>
</dbReference>
<evidence type="ECO:0000313" key="2">
    <source>
        <dbReference type="EMBL" id="GAB1254765.1"/>
    </source>
</evidence>
<proteinExistence type="predicted"/>
<sequence length="268" mass="29256">MLSTALPTEIRGGVCTGPEKPKEDGVTAHGPGRVTIISDRVFDFRDYPAAKQDEVISGVNGAIVRLQRCVILGGIKAVLAGNGDHPGHDMRFGHWEMEDCIIMGAGRRCPEVQDFVELTMRRCWIHNWGRAFDVRAFGGWAHRGGRLIAEDCLFTQSGGIFSLGLRTTIADIFAHIGQAWNDEGLSGLLRARTYLPGVCRGLTASTGGLALATRCYRNRRWIRLENCDPFIDSAEALQIVAGIDALMPEEGRKRMGSLVDMFNALGAA</sequence>
<name>A0ABQ0EAC7_9BACT</name>
<reference evidence="2 3" key="1">
    <citation type="journal article" date="2025" name="Int. J. Syst. Evol. Microbiol.">
        <title>Desulfovibrio falkowii sp. nov., Porphyromonas miyakawae sp. nov., Mediterraneibacter flintii sp. nov. and Owariibacterium komagatae gen. nov., sp. nov., isolated from human faeces.</title>
        <authorList>
            <person name="Hamaguchi T."/>
            <person name="Ohara M."/>
            <person name="Hisatomi A."/>
            <person name="Sekiguchi K."/>
            <person name="Takeda J.I."/>
            <person name="Ueyama J."/>
            <person name="Ito M."/>
            <person name="Nishiwaki H."/>
            <person name="Ogi T."/>
            <person name="Hirayama M."/>
            <person name="Ohkuma M."/>
            <person name="Sakamoto M."/>
            <person name="Ohno K."/>
        </authorList>
    </citation>
    <scope>NUCLEOTIDE SEQUENCE [LARGE SCALE GENOMIC DNA]</scope>
    <source>
        <strain evidence="2 3">13CB8C</strain>
    </source>
</reference>
<dbReference type="Proteomes" id="UP001628192">
    <property type="component" value="Unassembled WGS sequence"/>
</dbReference>
<feature type="region of interest" description="Disordered" evidence="1">
    <location>
        <begin position="1"/>
        <end position="30"/>
    </location>
</feature>
<keyword evidence="3" id="KW-1185">Reference proteome</keyword>
<accession>A0ABQ0EAC7</accession>
<evidence type="ECO:0000313" key="3">
    <source>
        <dbReference type="Proteomes" id="UP001628192"/>
    </source>
</evidence>
<organism evidence="2 3">
    <name type="scientific">Desulfovibrio falkowii</name>
    <dbReference type="NCBI Taxonomy" id="3136602"/>
    <lineage>
        <taxon>Bacteria</taxon>
        <taxon>Pseudomonadati</taxon>
        <taxon>Thermodesulfobacteriota</taxon>
        <taxon>Desulfovibrionia</taxon>
        <taxon>Desulfovibrionales</taxon>
        <taxon>Desulfovibrionaceae</taxon>
        <taxon>Desulfovibrio</taxon>
    </lineage>
</organism>
<comment type="caution">
    <text evidence="2">The sequence shown here is derived from an EMBL/GenBank/DDBJ whole genome shotgun (WGS) entry which is preliminary data.</text>
</comment>
<dbReference type="EMBL" id="BAAFSG010000001">
    <property type="protein sequence ID" value="GAB1254765.1"/>
    <property type="molecule type" value="Genomic_DNA"/>
</dbReference>